<proteinExistence type="predicted"/>
<evidence type="ECO:0000313" key="1">
    <source>
        <dbReference type="EMBL" id="CUP84742.1"/>
    </source>
</evidence>
<accession>A0A174RGW2</accession>
<dbReference type="EMBL" id="CZBA01000018">
    <property type="protein sequence ID" value="CUP84742.1"/>
    <property type="molecule type" value="Genomic_DNA"/>
</dbReference>
<dbReference type="RefSeq" id="WP_055056631.1">
    <property type="nucleotide sequence ID" value="NZ_CZBA01000018.1"/>
</dbReference>
<sequence>MLIKGYSLQEETVFEIGKFTILWNWFECSWCHNNCNPRKIKQIATRIHIDEEKQAHLAEVLNERRNWFGQLEAEYVRDSLHPDNARASKEEDMDVMRQFITQSEGELTRGCLLVLHRIRNNLMHGMKLLEGLDGQIELFRAATAVLESIAG</sequence>
<dbReference type="OrthoDB" id="1904255at2"/>
<dbReference type="GeneID" id="96229476"/>
<protein>
    <submittedName>
        <fullName evidence="1">Uncharacterized protein</fullName>
    </submittedName>
</protein>
<reference evidence="1 2" key="1">
    <citation type="submission" date="2015-09" db="EMBL/GenBank/DDBJ databases">
        <authorList>
            <consortium name="Pathogen Informatics"/>
        </authorList>
    </citation>
    <scope>NUCLEOTIDE SEQUENCE [LARGE SCALE GENOMIC DNA]</scope>
    <source>
        <strain evidence="1 2">2789STDY5834921</strain>
    </source>
</reference>
<gene>
    <name evidence="1" type="ORF">ERS852533_02768</name>
</gene>
<dbReference type="AlphaFoldDB" id="A0A174RGW2"/>
<evidence type="ECO:0000313" key="2">
    <source>
        <dbReference type="Proteomes" id="UP000095413"/>
    </source>
</evidence>
<organism evidence="1 2">
    <name type="scientific">Blautia obeum</name>
    <dbReference type="NCBI Taxonomy" id="40520"/>
    <lineage>
        <taxon>Bacteria</taxon>
        <taxon>Bacillati</taxon>
        <taxon>Bacillota</taxon>
        <taxon>Clostridia</taxon>
        <taxon>Lachnospirales</taxon>
        <taxon>Lachnospiraceae</taxon>
        <taxon>Blautia</taxon>
    </lineage>
</organism>
<dbReference type="Proteomes" id="UP000095413">
    <property type="component" value="Unassembled WGS sequence"/>
</dbReference>
<name>A0A174RGW2_9FIRM</name>